<comment type="caution">
    <text evidence="1">The sequence shown here is derived from an EMBL/GenBank/DDBJ whole genome shotgun (WGS) entry which is preliminary data.</text>
</comment>
<proteinExistence type="predicted"/>
<protein>
    <submittedName>
        <fullName evidence="1">Uncharacterized protein</fullName>
    </submittedName>
</protein>
<keyword evidence="2" id="KW-1185">Reference proteome</keyword>
<feature type="non-terminal residue" evidence="1">
    <location>
        <position position="1"/>
    </location>
</feature>
<evidence type="ECO:0000313" key="1">
    <source>
        <dbReference type="EMBL" id="KAG7040938.1"/>
    </source>
</evidence>
<organism evidence="1 2">
    <name type="scientific">Colletotrichum scovillei</name>
    <dbReference type="NCBI Taxonomy" id="1209932"/>
    <lineage>
        <taxon>Eukaryota</taxon>
        <taxon>Fungi</taxon>
        <taxon>Dikarya</taxon>
        <taxon>Ascomycota</taxon>
        <taxon>Pezizomycotina</taxon>
        <taxon>Sordariomycetes</taxon>
        <taxon>Hypocreomycetidae</taxon>
        <taxon>Glomerellales</taxon>
        <taxon>Glomerellaceae</taxon>
        <taxon>Colletotrichum</taxon>
        <taxon>Colletotrichum acutatum species complex</taxon>
    </lineage>
</organism>
<dbReference type="EMBL" id="JAESDN010000017">
    <property type="protein sequence ID" value="KAG7040938.1"/>
    <property type="molecule type" value="Genomic_DNA"/>
</dbReference>
<gene>
    <name evidence="1" type="ORF">JMJ77_010042</name>
</gene>
<evidence type="ECO:0000313" key="2">
    <source>
        <dbReference type="Proteomes" id="UP000699042"/>
    </source>
</evidence>
<dbReference type="AlphaFoldDB" id="A0A9P7QTP1"/>
<sequence length="51" mass="5547">HCCSLAAESLTSPSLVKRRNWNSRITATWPLNSIILIVGFATPKLCDSSMG</sequence>
<name>A0A9P7QTP1_9PEZI</name>
<accession>A0A9P7QTP1</accession>
<dbReference type="Proteomes" id="UP000699042">
    <property type="component" value="Unassembled WGS sequence"/>
</dbReference>
<reference evidence="1" key="1">
    <citation type="submission" date="2021-05" db="EMBL/GenBank/DDBJ databases">
        <title>Comparative genomics of three Colletotrichum scovillei strains and genetic complementation revealed genes involved fungal growth and virulence on chili pepper.</title>
        <authorList>
            <person name="Hsieh D.-K."/>
            <person name="Chuang S.-C."/>
            <person name="Chen C.-Y."/>
            <person name="Chao Y.-T."/>
            <person name="Lu M.-Y.J."/>
            <person name="Lee M.-H."/>
            <person name="Shih M.-C."/>
        </authorList>
    </citation>
    <scope>NUCLEOTIDE SEQUENCE</scope>
    <source>
        <strain evidence="1">Coll-153</strain>
    </source>
</reference>